<proteinExistence type="inferred from homology"/>
<accession>A0A7H0H5B4</accession>
<dbReference type="SUPFAM" id="SSF117782">
    <property type="entry name" value="YbjQ-like"/>
    <property type="match status" value="1"/>
</dbReference>
<comment type="similarity">
    <text evidence="1">Belongs to the UPF0145 family.</text>
</comment>
<feature type="compositionally biased region" description="Pro residues" evidence="2">
    <location>
        <begin position="1"/>
        <end position="25"/>
    </location>
</feature>
<gene>
    <name evidence="3" type="ORF">H9L22_16555</name>
</gene>
<protein>
    <submittedName>
        <fullName evidence="3">Heavy metal-binding domain-containing protein</fullName>
    </submittedName>
</protein>
<dbReference type="RefSeq" id="WP_187720859.1">
    <property type="nucleotide sequence ID" value="NZ_BAABBL010000005.1"/>
</dbReference>
<dbReference type="EMBL" id="CP060789">
    <property type="protein sequence ID" value="QNP55730.1"/>
    <property type="molecule type" value="Genomic_DNA"/>
</dbReference>
<dbReference type="AlphaFoldDB" id="A0A7H0H5B4"/>
<evidence type="ECO:0000313" key="4">
    <source>
        <dbReference type="Proteomes" id="UP000516117"/>
    </source>
</evidence>
<evidence type="ECO:0000313" key="3">
    <source>
        <dbReference type="EMBL" id="QNP55730.1"/>
    </source>
</evidence>
<reference evidence="3 4" key="1">
    <citation type="submission" date="2020-08" db="EMBL/GenBank/DDBJ databases">
        <title>Genome sequence of Tessaracoccus defluvii JCM 17540T.</title>
        <authorList>
            <person name="Hyun D.-W."/>
            <person name="Bae J.-W."/>
        </authorList>
    </citation>
    <scope>NUCLEOTIDE SEQUENCE [LARGE SCALE GENOMIC DNA]</scope>
    <source>
        <strain evidence="3 4">JCM 17540</strain>
    </source>
</reference>
<organism evidence="3 4">
    <name type="scientific">Tessaracoccus defluvii</name>
    <dbReference type="NCBI Taxonomy" id="1285901"/>
    <lineage>
        <taxon>Bacteria</taxon>
        <taxon>Bacillati</taxon>
        <taxon>Actinomycetota</taxon>
        <taxon>Actinomycetes</taxon>
        <taxon>Propionibacteriales</taxon>
        <taxon>Propionibacteriaceae</taxon>
        <taxon>Tessaracoccus</taxon>
    </lineage>
</organism>
<evidence type="ECO:0000256" key="2">
    <source>
        <dbReference type="SAM" id="MobiDB-lite"/>
    </source>
</evidence>
<dbReference type="InterPro" id="IPR035439">
    <property type="entry name" value="UPF0145_dom_sf"/>
</dbReference>
<evidence type="ECO:0000256" key="1">
    <source>
        <dbReference type="ARBA" id="ARBA00010751"/>
    </source>
</evidence>
<name>A0A7H0H5B4_9ACTN</name>
<dbReference type="Pfam" id="PF01906">
    <property type="entry name" value="YbjQ_1"/>
    <property type="match status" value="1"/>
</dbReference>
<dbReference type="Proteomes" id="UP000516117">
    <property type="component" value="Chromosome"/>
</dbReference>
<sequence>MTVPHPGPPAGPGPLPRPRPRPISPQPQRDIEPRRPSFVSYPVTVATTEFIPGREVVAVIGMVMGVATRPGDLAHNPEMAFIATAARQDAVGAMVLQAREAGADAVVGVRFDSGKLSEAVTELMAYGTAVRLRPL</sequence>
<dbReference type="PANTHER" id="PTHR34068:SF2">
    <property type="entry name" value="UPF0145 PROTEIN SCO3412"/>
    <property type="match status" value="1"/>
</dbReference>
<feature type="region of interest" description="Disordered" evidence="2">
    <location>
        <begin position="1"/>
        <end position="37"/>
    </location>
</feature>
<dbReference type="Gene3D" id="3.30.110.70">
    <property type="entry name" value="Hypothetical protein apc22750. Chain B"/>
    <property type="match status" value="1"/>
</dbReference>
<dbReference type="KEGG" id="tdf:H9L22_16555"/>
<dbReference type="InterPro" id="IPR002765">
    <property type="entry name" value="UPF0145_YbjQ-like"/>
</dbReference>
<keyword evidence="4" id="KW-1185">Reference proteome</keyword>
<dbReference type="PANTHER" id="PTHR34068">
    <property type="entry name" value="UPF0145 PROTEIN YBJQ"/>
    <property type="match status" value="1"/>
</dbReference>